<dbReference type="AlphaFoldDB" id="A0A1E3X512"/>
<keyword evidence="1" id="KW-0812">Transmembrane</keyword>
<evidence type="ECO:0000313" key="3">
    <source>
        <dbReference type="Proteomes" id="UP000094056"/>
    </source>
</evidence>
<proteinExistence type="predicted"/>
<reference evidence="2 3" key="1">
    <citation type="submission" date="2016-07" db="EMBL/GenBank/DDBJ databases">
        <title>Draft genome of Scalindua rubra, obtained from a brine-seawater interface in the Red Sea, sheds light on salt adaptation in anammox bacteria.</title>
        <authorList>
            <person name="Speth D.R."/>
            <person name="Lagkouvardos I."/>
            <person name="Wang Y."/>
            <person name="Qian P.-Y."/>
            <person name="Dutilh B.E."/>
            <person name="Jetten M.S."/>
        </authorList>
    </citation>
    <scope>NUCLEOTIDE SEQUENCE [LARGE SCALE GENOMIC DNA]</scope>
    <source>
        <strain evidence="2">BSI-1</strain>
    </source>
</reference>
<organism evidence="2 3">
    <name type="scientific">Candidatus Scalindua rubra</name>
    <dbReference type="NCBI Taxonomy" id="1872076"/>
    <lineage>
        <taxon>Bacteria</taxon>
        <taxon>Pseudomonadati</taxon>
        <taxon>Planctomycetota</taxon>
        <taxon>Candidatus Brocadiia</taxon>
        <taxon>Candidatus Brocadiales</taxon>
        <taxon>Candidatus Scalinduaceae</taxon>
        <taxon>Candidatus Scalindua</taxon>
    </lineage>
</organism>
<keyword evidence="1" id="KW-0472">Membrane</keyword>
<evidence type="ECO:0000313" key="2">
    <source>
        <dbReference type="EMBL" id="ODS30064.1"/>
    </source>
</evidence>
<evidence type="ECO:0000256" key="1">
    <source>
        <dbReference type="SAM" id="Phobius"/>
    </source>
</evidence>
<accession>A0A1E3X512</accession>
<protein>
    <submittedName>
        <fullName evidence="2">Uncharacterized protein</fullName>
    </submittedName>
</protein>
<dbReference type="EMBL" id="MAYW01000292">
    <property type="protein sequence ID" value="ODS30064.1"/>
    <property type="molecule type" value="Genomic_DNA"/>
</dbReference>
<feature type="transmembrane region" description="Helical" evidence="1">
    <location>
        <begin position="12"/>
        <end position="31"/>
    </location>
</feature>
<comment type="caution">
    <text evidence="2">The sequence shown here is derived from an EMBL/GenBank/DDBJ whole genome shotgun (WGS) entry which is preliminary data.</text>
</comment>
<name>A0A1E3X512_9BACT</name>
<sequence length="134" mass="15203">MKNNFRNVGRVSNPTIMVIGIIAAFVVVFATQNARSETKVKLTTEYQAVLLSNGQAYFGKLEKAESPYTVLTDVFYVQSSRNPQTNEMTNTLIKRGNEWHAPDRMILNAEHIIFIETVDPDSRVAKLIEELKKK</sequence>
<keyword evidence="1" id="KW-1133">Transmembrane helix</keyword>
<gene>
    <name evidence="2" type="ORF">SCARUB_04825</name>
</gene>
<dbReference type="Proteomes" id="UP000094056">
    <property type="component" value="Unassembled WGS sequence"/>
</dbReference>